<feature type="region of interest" description="Disordered" evidence="1">
    <location>
        <begin position="186"/>
        <end position="211"/>
    </location>
</feature>
<keyword evidence="2" id="KW-1133">Transmembrane helix</keyword>
<gene>
    <name evidence="3" type="ORF">F7725_018191</name>
</gene>
<keyword evidence="4" id="KW-1185">Reference proteome</keyword>
<keyword evidence="2" id="KW-0812">Transmembrane</keyword>
<evidence type="ECO:0000256" key="2">
    <source>
        <dbReference type="SAM" id="Phobius"/>
    </source>
</evidence>
<reference evidence="3 4" key="1">
    <citation type="submission" date="2020-03" db="EMBL/GenBank/DDBJ databases">
        <title>Dissostichus mawsoni Genome sequencing and assembly.</title>
        <authorList>
            <person name="Park H."/>
        </authorList>
    </citation>
    <scope>NUCLEOTIDE SEQUENCE [LARGE SCALE GENOMIC DNA]</scope>
    <source>
        <strain evidence="3">DM0001</strain>
        <tissue evidence="3">Muscle</tissue>
    </source>
</reference>
<keyword evidence="2" id="KW-0472">Membrane</keyword>
<proteinExistence type="predicted"/>
<evidence type="ECO:0000313" key="4">
    <source>
        <dbReference type="Proteomes" id="UP000518266"/>
    </source>
</evidence>
<sequence>MSTDLAPQSVSALTSHPGEPASLPGLEVGRRACQSLCCHPNQEESLGNVGMKSIITLYDLDEDTLSSLHWLSFGIGFVVAALGMLLVCVPLLIIYYRKGKVISSSVKGKAETCNPVVTDAINSSKVDVIYANKAFLEEREVAEEELLHYVNVDFAKLQAHSKGKPGEGEIRALDSKTEYAEIRLQSRGSIGGDAEEEENVSDTQLEQEKTP</sequence>
<organism evidence="3 4">
    <name type="scientific">Dissostichus mawsoni</name>
    <name type="common">Antarctic cod</name>
    <dbReference type="NCBI Taxonomy" id="36200"/>
    <lineage>
        <taxon>Eukaryota</taxon>
        <taxon>Metazoa</taxon>
        <taxon>Chordata</taxon>
        <taxon>Craniata</taxon>
        <taxon>Vertebrata</taxon>
        <taxon>Euteleostomi</taxon>
        <taxon>Actinopterygii</taxon>
        <taxon>Neopterygii</taxon>
        <taxon>Teleostei</taxon>
        <taxon>Neoteleostei</taxon>
        <taxon>Acanthomorphata</taxon>
        <taxon>Eupercaria</taxon>
        <taxon>Perciformes</taxon>
        <taxon>Notothenioidei</taxon>
        <taxon>Nototheniidae</taxon>
        <taxon>Dissostichus</taxon>
    </lineage>
</organism>
<feature type="transmembrane region" description="Helical" evidence="2">
    <location>
        <begin position="70"/>
        <end position="96"/>
    </location>
</feature>
<accession>A0A7J5XQU4</accession>
<name>A0A7J5XQU4_DISMA</name>
<comment type="caution">
    <text evidence="3">The sequence shown here is derived from an EMBL/GenBank/DDBJ whole genome shotgun (WGS) entry which is preliminary data.</text>
</comment>
<dbReference type="OrthoDB" id="6413693at2759"/>
<evidence type="ECO:0000256" key="1">
    <source>
        <dbReference type="SAM" id="MobiDB-lite"/>
    </source>
</evidence>
<evidence type="ECO:0000313" key="3">
    <source>
        <dbReference type="EMBL" id="KAF3839474.1"/>
    </source>
</evidence>
<dbReference type="Proteomes" id="UP000518266">
    <property type="component" value="Unassembled WGS sequence"/>
</dbReference>
<protein>
    <submittedName>
        <fullName evidence="3">Uncharacterized protein</fullName>
    </submittedName>
</protein>
<feature type="compositionally biased region" description="Polar residues" evidence="1">
    <location>
        <begin position="1"/>
        <end position="14"/>
    </location>
</feature>
<dbReference type="EMBL" id="JAAKFY010000021">
    <property type="protein sequence ID" value="KAF3839474.1"/>
    <property type="molecule type" value="Genomic_DNA"/>
</dbReference>
<dbReference type="AlphaFoldDB" id="A0A7J5XQU4"/>
<feature type="region of interest" description="Disordered" evidence="1">
    <location>
        <begin position="1"/>
        <end position="20"/>
    </location>
</feature>